<comment type="pathway">
    <text evidence="1">Cofactor biosynthesis; molybdopterin biosynthesis.</text>
</comment>
<dbReference type="Gene3D" id="3.40.980.10">
    <property type="entry name" value="MoaB/Mog-like domain"/>
    <property type="match status" value="1"/>
</dbReference>
<dbReference type="PANTHER" id="PTHR43764">
    <property type="entry name" value="MOLYBDENUM COFACTOR BIOSYNTHESIS"/>
    <property type="match status" value="1"/>
</dbReference>
<protein>
    <recommendedName>
        <fullName evidence="3">Molybdopterin adenylyltransferase</fullName>
        <ecNumber evidence="2">2.7.7.75</ecNumber>
    </recommendedName>
</protein>
<keyword evidence="4" id="KW-0501">Molybdenum cofactor biosynthesis</keyword>
<accession>A0ABY2Q3F5</accession>
<feature type="domain" description="MoaB/Mog" evidence="7">
    <location>
        <begin position="25"/>
        <end position="171"/>
    </location>
</feature>
<dbReference type="InterPro" id="IPR008284">
    <property type="entry name" value="MoCF_biosynth_CS"/>
</dbReference>
<keyword evidence="9" id="KW-1185">Reference proteome</keyword>
<dbReference type="GO" id="GO:0061598">
    <property type="term" value="F:molybdopterin adenylyltransferase activity"/>
    <property type="evidence" value="ECO:0007669"/>
    <property type="project" value="UniProtKB-EC"/>
</dbReference>
<keyword evidence="8" id="KW-0548">Nucleotidyltransferase</keyword>
<comment type="caution">
    <text evidence="8">The sequence shown here is derived from an EMBL/GenBank/DDBJ whole genome shotgun (WGS) entry which is preliminary data.</text>
</comment>
<sequence>MATPGARPDRGRRWRSEVEKVTRIAILTVSDRASRGEYEDLGGPAVESWLRAVVTNSCDYFRRIVPDGLESVRDALIELCDRDGADLVLTTGGTGPAPRDLTPEAMEQVFSKGLPGFGELMRRASLMQVPTAILSRQTAGIRGRSLIVNLPGKPSAIAICLAAVFPAVPYCLELIGAGRIELSPEFGVTGRAFQMASS</sequence>
<evidence type="ECO:0000256" key="1">
    <source>
        <dbReference type="ARBA" id="ARBA00005046"/>
    </source>
</evidence>
<dbReference type="InterPro" id="IPR001453">
    <property type="entry name" value="MoaB/Mog_dom"/>
</dbReference>
<comment type="function">
    <text evidence="6">Catalyzes the adenylation of molybdopterin as part of the biosynthesis of the molybdenum-cofactor.</text>
</comment>
<dbReference type="EC" id="2.7.7.75" evidence="2"/>
<evidence type="ECO:0000256" key="3">
    <source>
        <dbReference type="ARBA" id="ARBA00013491"/>
    </source>
</evidence>
<dbReference type="Pfam" id="PF00994">
    <property type="entry name" value="MoCF_biosynth"/>
    <property type="match status" value="1"/>
</dbReference>
<dbReference type="Proteomes" id="UP000306441">
    <property type="component" value="Unassembled WGS sequence"/>
</dbReference>
<evidence type="ECO:0000256" key="5">
    <source>
        <dbReference type="ARBA" id="ARBA00051131"/>
    </source>
</evidence>
<dbReference type="PROSITE" id="PS01078">
    <property type="entry name" value="MOCF_BIOSYNTHESIS_1"/>
    <property type="match status" value="1"/>
</dbReference>
<organism evidence="8 9">
    <name type="scientific">Ollibium composti</name>
    <dbReference type="NCBI Taxonomy" id="2675109"/>
    <lineage>
        <taxon>Bacteria</taxon>
        <taxon>Pseudomonadati</taxon>
        <taxon>Pseudomonadota</taxon>
        <taxon>Alphaproteobacteria</taxon>
        <taxon>Hyphomicrobiales</taxon>
        <taxon>Phyllobacteriaceae</taxon>
        <taxon>Ollibium</taxon>
    </lineage>
</organism>
<proteinExistence type="predicted"/>
<dbReference type="EMBL" id="SSNY01000011">
    <property type="protein sequence ID" value="THF55507.1"/>
    <property type="molecule type" value="Genomic_DNA"/>
</dbReference>
<evidence type="ECO:0000259" key="7">
    <source>
        <dbReference type="SMART" id="SM00852"/>
    </source>
</evidence>
<evidence type="ECO:0000313" key="8">
    <source>
        <dbReference type="EMBL" id="THF55507.1"/>
    </source>
</evidence>
<reference evidence="8 9" key="1">
    <citation type="submission" date="2019-04" db="EMBL/GenBank/DDBJ databases">
        <title>Mesorhizobium composti sp. nov., isolated from compost.</title>
        <authorList>
            <person name="Lin S.-Y."/>
            <person name="Hameed A."/>
            <person name="Hsieh Y.-T."/>
            <person name="Young C.-C."/>
        </authorList>
    </citation>
    <scope>NUCLEOTIDE SEQUENCE [LARGE SCALE GENOMIC DNA]</scope>
    <source>
        <strain evidence="8 9">CC-YTH430</strain>
    </source>
</reference>
<evidence type="ECO:0000256" key="2">
    <source>
        <dbReference type="ARBA" id="ARBA00012509"/>
    </source>
</evidence>
<gene>
    <name evidence="8" type="ORF">E6C48_17920</name>
</gene>
<dbReference type="NCBIfam" id="NF006932">
    <property type="entry name" value="PRK09417.1"/>
    <property type="match status" value="1"/>
</dbReference>
<name>A0ABY2Q3F5_9HYPH</name>
<dbReference type="InterPro" id="IPR051920">
    <property type="entry name" value="MPT_Adenylyltrnsfr/MoaC-Rel"/>
</dbReference>
<evidence type="ECO:0000313" key="9">
    <source>
        <dbReference type="Proteomes" id="UP000306441"/>
    </source>
</evidence>
<dbReference type="NCBIfam" id="TIGR00177">
    <property type="entry name" value="molyb_syn"/>
    <property type="match status" value="1"/>
</dbReference>
<dbReference type="InterPro" id="IPR036425">
    <property type="entry name" value="MoaB/Mog-like_dom_sf"/>
</dbReference>
<dbReference type="PANTHER" id="PTHR43764:SF1">
    <property type="entry name" value="MOLYBDOPTERIN MOLYBDOTRANSFERASE"/>
    <property type="match status" value="1"/>
</dbReference>
<dbReference type="SUPFAM" id="SSF53218">
    <property type="entry name" value="Molybdenum cofactor biosynthesis proteins"/>
    <property type="match status" value="1"/>
</dbReference>
<keyword evidence="8" id="KW-0808">Transferase</keyword>
<evidence type="ECO:0000256" key="6">
    <source>
        <dbReference type="ARBA" id="ARBA00058212"/>
    </source>
</evidence>
<evidence type="ECO:0000256" key="4">
    <source>
        <dbReference type="ARBA" id="ARBA00023150"/>
    </source>
</evidence>
<dbReference type="CDD" id="cd00886">
    <property type="entry name" value="MogA_MoaB"/>
    <property type="match status" value="1"/>
</dbReference>
<comment type="catalytic activity">
    <reaction evidence="5">
        <text>molybdopterin + ATP + H(+) = adenylyl-molybdopterin + diphosphate</text>
        <dbReference type="Rhea" id="RHEA:31331"/>
        <dbReference type="ChEBI" id="CHEBI:15378"/>
        <dbReference type="ChEBI" id="CHEBI:30616"/>
        <dbReference type="ChEBI" id="CHEBI:33019"/>
        <dbReference type="ChEBI" id="CHEBI:58698"/>
        <dbReference type="ChEBI" id="CHEBI:62727"/>
        <dbReference type="EC" id="2.7.7.75"/>
    </reaction>
</comment>
<dbReference type="SMART" id="SM00852">
    <property type="entry name" value="MoCF_biosynth"/>
    <property type="match status" value="1"/>
</dbReference>